<keyword evidence="2" id="KW-1003">Cell membrane</keyword>
<dbReference type="PANTHER" id="PTHR30250:SF11">
    <property type="entry name" value="O-ANTIGEN TRANSPORTER-RELATED"/>
    <property type="match status" value="1"/>
</dbReference>
<feature type="transmembrane region" description="Helical" evidence="6">
    <location>
        <begin position="368"/>
        <end position="387"/>
    </location>
</feature>
<feature type="transmembrane region" description="Helical" evidence="6">
    <location>
        <begin position="51"/>
        <end position="72"/>
    </location>
</feature>
<evidence type="ECO:0000256" key="2">
    <source>
        <dbReference type="ARBA" id="ARBA00022475"/>
    </source>
</evidence>
<dbReference type="GO" id="GO:0005886">
    <property type="term" value="C:plasma membrane"/>
    <property type="evidence" value="ECO:0007669"/>
    <property type="project" value="UniProtKB-SubCell"/>
</dbReference>
<dbReference type="CDD" id="cd13128">
    <property type="entry name" value="MATE_Wzx_like"/>
    <property type="match status" value="1"/>
</dbReference>
<dbReference type="Proteomes" id="UP000316981">
    <property type="component" value="Unassembled WGS sequence"/>
</dbReference>
<organism evidence="7 8">
    <name type="scientific">Acinetobacter colistiniresistens</name>
    <dbReference type="NCBI Taxonomy" id="280145"/>
    <lineage>
        <taxon>Bacteria</taxon>
        <taxon>Pseudomonadati</taxon>
        <taxon>Pseudomonadota</taxon>
        <taxon>Gammaproteobacteria</taxon>
        <taxon>Moraxellales</taxon>
        <taxon>Moraxellaceae</taxon>
        <taxon>Acinetobacter</taxon>
    </lineage>
</organism>
<reference evidence="7 8" key="1">
    <citation type="submission" date="2019-07" db="EMBL/GenBank/DDBJ databases">
        <title>Draft Genome Sequence of the first blaOXA-58-Harboring Acinetobacter colistiniresistens clinical isolate from Brazil.</title>
        <authorList>
            <person name="Favaro L.S."/>
            <person name="Paula-Petroli S.B."/>
            <person name="Moura C.F."/>
            <person name="Tognim M.C.B."/>
            <person name="Venancio E.J."/>
            <person name="Yamada-Ogatta S.F."/>
            <person name="Carrara-Marroni F.E."/>
        </authorList>
    </citation>
    <scope>NUCLEOTIDE SEQUENCE [LARGE SCALE GENOMIC DNA]</scope>
    <source>
        <strain evidence="7 8">DL</strain>
    </source>
</reference>
<feature type="transmembrane region" description="Helical" evidence="6">
    <location>
        <begin position="155"/>
        <end position="175"/>
    </location>
</feature>
<proteinExistence type="predicted"/>
<feature type="transmembrane region" description="Helical" evidence="6">
    <location>
        <begin position="334"/>
        <end position="356"/>
    </location>
</feature>
<evidence type="ECO:0000313" key="7">
    <source>
        <dbReference type="EMBL" id="TVT81184.1"/>
    </source>
</evidence>
<feature type="transmembrane region" description="Helical" evidence="6">
    <location>
        <begin position="93"/>
        <end position="121"/>
    </location>
</feature>
<dbReference type="InterPro" id="IPR002797">
    <property type="entry name" value="Polysacc_synth"/>
</dbReference>
<name>A0A558F6F5_9GAMM</name>
<evidence type="ECO:0000313" key="8">
    <source>
        <dbReference type="Proteomes" id="UP000316981"/>
    </source>
</evidence>
<evidence type="ECO:0000256" key="4">
    <source>
        <dbReference type="ARBA" id="ARBA00022989"/>
    </source>
</evidence>
<comment type="caution">
    <text evidence="7">The sequence shown here is derived from an EMBL/GenBank/DDBJ whole genome shotgun (WGS) entry which is preliminary data.</text>
</comment>
<evidence type="ECO:0000256" key="6">
    <source>
        <dbReference type="SAM" id="Phobius"/>
    </source>
</evidence>
<dbReference type="EMBL" id="VMTP01000060">
    <property type="protein sequence ID" value="TVT81184.1"/>
    <property type="molecule type" value="Genomic_DNA"/>
</dbReference>
<keyword evidence="4 6" id="KW-1133">Transmembrane helix</keyword>
<feature type="transmembrane region" description="Helical" evidence="6">
    <location>
        <begin position="21"/>
        <end position="39"/>
    </location>
</feature>
<evidence type="ECO:0000256" key="3">
    <source>
        <dbReference type="ARBA" id="ARBA00022692"/>
    </source>
</evidence>
<accession>A0A558F6F5</accession>
<feature type="transmembrane region" description="Helical" evidence="6">
    <location>
        <begin position="265"/>
        <end position="283"/>
    </location>
</feature>
<feature type="transmembrane region" description="Helical" evidence="6">
    <location>
        <begin position="127"/>
        <end position="148"/>
    </location>
</feature>
<feature type="transmembrane region" description="Helical" evidence="6">
    <location>
        <begin position="229"/>
        <end position="250"/>
    </location>
</feature>
<protein>
    <submittedName>
        <fullName evidence="7">Flippase</fullName>
    </submittedName>
</protein>
<sequence>MITLFSKLIDTEEKKRFITNFFSLATLQGLNYILPLLTLPYLVRVLGAEKFGLLAFATAIVGYFIVLTDYGFNFTATREISLNKDNKEKLNEIFSSVMIVKSVLFFVSLIILTLLIIFFHKFNVDPWLYYLTFGTVLGQILFPVWFFQGVEQMRYITIINIVSKVFFTIAIFVLVKHSSDYLLVPFLTSLGAVFAGVYSLILIRKNFKIKFEFQKTNVILSYLKGGSNLFFTSVLSNLLTTSGTIILSFVSTNTVVGYYSAAEKLFRAIVGLFTPITQALYPISCRKVNQEGNAKPYIKKLGIIVGGMALLVGLLVVIFSEKIITLVYGVAFQAYSYILAVMMIWLFFGVVNNIIGIQYLSASRKDKFYTSSFVVAGLVTMILNLLLIPHFLINGVLVSMIIGEILLSICMLALIFRFKL</sequence>
<dbReference type="InterPro" id="IPR050833">
    <property type="entry name" value="Poly_Biosynth_Transport"/>
</dbReference>
<feature type="transmembrane region" description="Helical" evidence="6">
    <location>
        <begin position="181"/>
        <end position="203"/>
    </location>
</feature>
<evidence type="ECO:0000256" key="1">
    <source>
        <dbReference type="ARBA" id="ARBA00004651"/>
    </source>
</evidence>
<keyword evidence="3 6" id="KW-0812">Transmembrane</keyword>
<keyword evidence="5 6" id="KW-0472">Membrane</keyword>
<gene>
    <name evidence="7" type="ORF">FPV60_10980</name>
</gene>
<evidence type="ECO:0000256" key="5">
    <source>
        <dbReference type="ARBA" id="ARBA00023136"/>
    </source>
</evidence>
<dbReference type="PANTHER" id="PTHR30250">
    <property type="entry name" value="PST FAMILY PREDICTED COLANIC ACID TRANSPORTER"/>
    <property type="match status" value="1"/>
</dbReference>
<dbReference type="AlphaFoldDB" id="A0A558F6F5"/>
<comment type="subcellular location">
    <subcellularLocation>
        <location evidence="1">Cell membrane</location>
        <topology evidence="1">Multi-pass membrane protein</topology>
    </subcellularLocation>
</comment>
<feature type="transmembrane region" description="Helical" evidence="6">
    <location>
        <begin position="393"/>
        <end position="416"/>
    </location>
</feature>
<dbReference type="RefSeq" id="WP_144583490.1">
    <property type="nucleotide sequence ID" value="NZ_JAYKMA010000185.1"/>
</dbReference>
<feature type="transmembrane region" description="Helical" evidence="6">
    <location>
        <begin position="303"/>
        <end position="328"/>
    </location>
</feature>
<dbReference type="Pfam" id="PF01943">
    <property type="entry name" value="Polysacc_synt"/>
    <property type="match status" value="1"/>
</dbReference>